<dbReference type="InterPro" id="IPR013087">
    <property type="entry name" value="Znf_C2H2_type"/>
</dbReference>
<dbReference type="PROSITE" id="PS50157">
    <property type="entry name" value="ZINC_FINGER_C2H2_2"/>
    <property type="match status" value="2"/>
</dbReference>
<dbReference type="PANTHER" id="PTHR16515:SF49">
    <property type="entry name" value="GASTRULA ZINC FINGER PROTEIN XLCGF49.1-LIKE-RELATED"/>
    <property type="match status" value="1"/>
</dbReference>
<feature type="domain" description="C2H2-type" evidence="8">
    <location>
        <begin position="5"/>
        <end position="32"/>
    </location>
</feature>
<evidence type="ECO:0000313" key="9">
    <source>
        <dbReference type="EMBL" id="KAF6730776.1"/>
    </source>
</evidence>
<reference evidence="9" key="1">
    <citation type="journal article" name="BMC Genomics">
        <title>Long-read sequencing and de novo genome assembly of marine medaka (Oryzias melastigma).</title>
        <authorList>
            <person name="Liang P."/>
            <person name="Saqib H.S.A."/>
            <person name="Ni X."/>
            <person name="Shen Y."/>
        </authorList>
    </citation>
    <scope>NUCLEOTIDE SEQUENCE</scope>
    <source>
        <strain evidence="9">Bigg-433</strain>
    </source>
</reference>
<dbReference type="InterPro" id="IPR050331">
    <property type="entry name" value="Zinc_finger"/>
</dbReference>
<dbReference type="AlphaFoldDB" id="A0A834FDR7"/>
<dbReference type="GO" id="GO:0010468">
    <property type="term" value="P:regulation of gene expression"/>
    <property type="evidence" value="ECO:0007669"/>
    <property type="project" value="TreeGrafter"/>
</dbReference>
<comment type="caution">
    <text evidence="9">The sequence shown here is derived from an EMBL/GenBank/DDBJ whole genome shotgun (WGS) entry which is preliminary data.</text>
</comment>
<name>A0A834FDR7_ORYME</name>
<dbReference type="GO" id="GO:0005634">
    <property type="term" value="C:nucleus"/>
    <property type="evidence" value="ECO:0007669"/>
    <property type="project" value="UniProtKB-SubCell"/>
</dbReference>
<evidence type="ECO:0000259" key="8">
    <source>
        <dbReference type="PROSITE" id="PS50157"/>
    </source>
</evidence>
<proteinExistence type="predicted"/>
<evidence type="ECO:0000256" key="2">
    <source>
        <dbReference type="ARBA" id="ARBA00022723"/>
    </source>
</evidence>
<sequence length="246" mass="28064">MDSSFECEYCKSRFSTKSNLTRHVKTHTTPPSFRCDSCEKTFTQKQHLQGHLKLHLYPVIPLYKPDEAQLSCTSLARQVVKESKTVDPVWMNKITAEEAAKESGGELWLTQLVITFGKYSGQTFKWLLENDIGWVVWLLAEFILKGETNEALKWQKKRLLELVKKFPSITVHLDRRVQEQLRGRISCQDGRGHVRTDSVELLDLPLPHLQQAPPTSVHPMASRPLALQVEREAGLLPLPPGNKGEE</sequence>
<evidence type="ECO:0000256" key="3">
    <source>
        <dbReference type="ARBA" id="ARBA00022737"/>
    </source>
</evidence>
<gene>
    <name evidence="9" type="ORF">FQA47_003051</name>
</gene>
<dbReference type="FunFam" id="3.30.160.60:FF:000145">
    <property type="entry name" value="Zinc finger protein 574"/>
    <property type="match status" value="1"/>
</dbReference>
<dbReference type="Pfam" id="PF00096">
    <property type="entry name" value="zf-C2H2"/>
    <property type="match status" value="1"/>
</dbReference>
<keyword evidence="6" id="KW-0539">Nucleus</keyword>
<keyword evidence="4 7" id="KW-0863">Zinc-finger</keyword>
<keyword evidence="2" id="KW-0479">Metal-binding</keyword>
<comment type="subcellular location">
    <subcellularLocation>
        <location evidence="1">Nucleus</location>
    </subcellularLocation>
</comment>
<accession>A0A834FDR7</accession>
<evidence type="ECO:0000256" key="6">
    <source>
        <dbReference type="ARBA" id="ARBA00023242"/>
    </source>
</evidence>
<dbReference type="GO" id="GO:0008270">
    <property type="term" value="F:zinc ion binding"/>
    <property type="evidence" value="ECO:0007669"/>
    <property type="project" value="UniProtKB-KW"/>
</dbReference>
<evidence type="ECO:0000256" key="5">
    <source>
        <dbReference type="ARBA" id="ARBA00022833"/>
    </source>
</evidence>
<dbReference type="InterPro" id="IPR036236">
    <property type="entry name" value="Znf_C2H2_sf"/>
</dbReference>
<dbReference type="SUPFAM" id="SSF57667">
    <property type="entry name" value="beta-beta-alpha zinc fingers"/>
    <property type="match status" value="1"/>
</dbReference>
<dbReference type="Proteomes" id="UP000646548">
    <property type="component" value="Unassembled WGS sequence"/>
</dbReference>
<evidence type="ECO:0000313" key="10">
    <source>
        <dbReference type="Proteomes" id="UP000646548"/>
    </source>
</evidence>
<dbReference type="Pfam" id="PF13894">
    <property type="entry name" value="zf-C2H2_4"/>
    <property type="match status" value="1"/>
</dbReference>
<dbReference type="SMART" id="SM00355">
    <property type="entry name" value="ZnF_C2H2"/>
    <property type="match status" value="2"/>
</dbReference>
<feature type="domain" description="C2H2-type" evidence="8">
    <location>
        <begin position="33"/>
        <end position="55"/>
    </location>
</feature>
<keyword evidence="5" id="KW-0862">Zinc</keyword>
<evidence type="ECO:0000256" key="4">
    <source>
        <dbReference type="ARBA" id="ARBA00022771"/>
    </source>
</evidence>
<evidence type="ECO:0000256" key="7">
    <source>
        <dbReference type="PROSITE-ProRule" id="PRU00042"/>
    </source>
</evidence>
<evidence type="ECO:0000256" key="1">
    <source>
        <dbReference type="ARBA" id="ARBA00004123"/>
    </source>
</evidence>
<keyword evidence="3" id="KW-0677">Repeat</keyword>
<dbReference type="PROSITE" id="PS00028">
    <property type="entry name" value="ZINC_FINGER_C2H2_1"/>
    <property type="match status" value="2"/>
</dbReference>
<dbReference type="PANTHER" id="PTHR16515">
    <property type="entry name" value="PR DOMAIN ZINC FINGER PROTEIN"/>
    <property type="match status" value="1"/>
</dbReference>
<dbReference type="EMBL" id="WKFB01000231">
    <property type="protein sequence ID" value="KAF6730776.1"/>
    <property type="molecule type" value="Genomic_DNA"/>
</dbReference>
<organism evidence="9 10">
    <name type="scientific">Oryzias melastigma</name>
    <name type="common">Marine medaka</name>
    <dbReference type="NCBI Taxonomy" id="30732"/>
    <lineage>
        <taxon>Eukaryota</taxon>
        <taxon>Metazoa</taxon>
        <taxon>Chordata</taxon>
        <taxon>Craniata</taxon>
        <taxon>Vertebrata</taxon>
        <taxon>Euteleostomi</taxon>
        <taxon>Actinopterygii</taxon>
        <taxon>Neopterygii</taxon>
        <taxon>Teleostei</taxon>
        <taxon>Neoteleostei</taxon>
        <taxon>Acanthomorphata</taxon>
        <taxon>Ovalentaria</taxon>
        <taxon>Atherinomorphae</taxon>
        <taxon>Beloniformes</taxon>
        <taxon>Adrianichthyidae</taxon>
        <taxon>Oryziinae</taxon>
        <taxon>Oryzias</taxon>
    </lineage>
</organism>
<dbReference type="Gene3D" id="3.30.160.60">
    <property type="entry name" value="Classic Zinc Finger"/>
    <property type="match status" value="2"/>
</dbReference>
<protein>
    <submittedName>
        <fullName evidence="9">PR domain zinc finger protein 4</fullName>
    </submittedName>
</protein>